<dbReference type="Pfam" id="PF00560">
    <property type="entry name" value="LRR_1"/>
    <property type="match status" value="1"/>
</dbReference>
<sequence>MGDVTRFHRFLLLVNWTTTIMTPILLLTICNINGAPPGTSKDFLCPSTHQLPSISCSCDLPHTLRCTGTSPNGFETILQVTSTLTKTASPIQNISLLDLSISNVTSIFSSAFDGMALSGLVISTGFIQNIHSDAFRGIFSTLETLGLPSNNLSVVPENAFRQLSNLKRLDMSLNRIRSIGTGSFSKLTTLQVLDLSWNVIHSIAKGVQWHSLQSLFLQGNLLEVEDLSALQGLQRLRDLNLSNNNLQGTLPPKVFGTLKRLDSLSLSQNELTVLKKGVFVGLDSLRHLDLSMNSIDLVETSVFQELPQLQTLNLERNKLVSLSPVSKSLVNLNLAHNGLWTIREELINELPEIENLNLEDNDISIVKSAGFAQLKKIRSLNLKDNPLHCDCRIRGFASWLQSSPISASDRASAVCAVPPGLENAVLSDLSISRLKCSDFDLPPFVNVYSPPPVQTPGIDLQQLTYNGRELSLSWSIDTPVPYACRSLLVYEDFDSPIQHIPVDCDSETQPNPKKVTITLLDVQFKEHIAYRFCLTLSGNGDITGCSEPKYLTISPESKAVREVEHPSITAFYANVTVDDVASVFLRVRDIPEDCSLQIFLTAESYVLEEEAHLPCNTTMHTFRSSVPDPSKRQVCGRVMVPTTTSVKTPDSELTLKVTASSKTARITSIVVGPNLTALDVSG</sequence>
<organism evidence="1">
    <name type="scientific">Cyprideis torosa</name>
    <dbReference type="NCBI Taxonomy" id="163714"/>
    <lineage>
        <taxon>Eukaryota</taxon>
        <taxon>Metazoa</taxon>
        <taxon>Ecdysozoa</taxon>
        <taxon>Arthropoda</taxon>
        <taxon>Crustacea</taxon>
        <taxon>Oligostraca</taxon>
        <taxon>Ostracoda</taxon>
        <taxon>Podocopa</taxon>
        <taxon>Podocopida</taxon>
        <taxon>Cytherocopina</taxon>
        <taxon>Cytheroidea</taxon>
        <taxon>Cytherideidae</taxon>
        <taxon>Cyprideis</taxon>
    </lineage>
</organism>
<dbReference type="PANTHER" id="PTHR24366">
    <property type="entry name" value="IG(IMMUNOGLOBULIN) AND LRR(LEUCINE RICH REPEAT) DOMAINS"/>
    <property type="match status" value="1"/>
</dbReference>
<dbReference type="Pfam" id="PF13855">
    <property type="entry name" value="LRR_8"/>
    <property type="match status" value="3"/>
</dbReference>
<reference evidence="1" key="1">
    <citation type="submission" date="2020-11" db="EMBL/GenBank/DDBJ databases">
        <authorList>
            <person name="Tran Van P."/>
        </authorList>
    </citation>
    <scope>NUCLEOTIDE SEQUENCE</scope>
</reference>
<dbReference type="PROSITE" id="PS51450">
    <property type="entry name" value="LRR"/>
    <property type="match status" value="2"/>
</dbReference>
<dbReference type="Gene3D" id="3.80.10.10">
    <property type="entry name" value="Ribonuclease Inhibitor"/>
    <property type="match status" value="3"/>
</dbReference>
<dbReference type="SMART" id="SM00369">
    <property type="entry name" value="LRR_TYP"/>
    <property type="match status" value="8"/>
</dbReference>
<protein>
    <submittedName>
        <fullName evidence="1">Uncharacterized protein</fullName>
    </submittedName>
</protein>
<dbReference type="SMART" id="SM00082">
    <property type="entry name" value="LRRCT"/>
    <property type="match status" value="1"/>
</dbReference>
<dbReference type="InterPro" id="IPR000483">
    <property type="entry name" value="Cys-rich_flank_reg_C"/>
</dbReference>
<dbReference type="InterPro" id="IPR001611">
    <property type="entry name" value="Leu-rich_rpt"/>
</dbReference>
<name>A0A7R8ZKB6_9CRUS</name>
<accession>A0A7R8ZKB6</accession>
<proteinExistence type="predicted"/>
<dbReference type="EMBL" id="OB661247">
    <property type="protein sequence ID" value="CAD7227760.1"/>
    <property type="molecule type" value="Genomic_DNA"/>
</dbReference>
<dbReference type="FunFam" id="3.80.10.10:FF:001164">
    <property type="entry name" value="GH01279p"/>
    <property type="match status" value="1"/>
</dbReference>
<dbReference type="PANTHER" id="PTHR24366:SF161">
    <property type="entry name" value="TIR DOMAIN-CONTAINING PROTEIN"/>
    <property type="match status" value="1"/>
</dbReference>
<dbReference type="AlphaFoldDB" id="A0A7R8ZKB6"/>
<dbReference type="InterPro" id="IPR003591">
    <property type="entry name" value="Leu-rich_rpt_typical-subtyp"/>
</dbReference>
<dbReference type="SUPFAM" id="SSF52058">
    <property type="entry name" value="L domain-like"/>
    <property type="match status" value="1"/>
</dbReference>
<evidence type="ECO:0000313" key="1">
    <source>
        <dbReference type="EMBL" id="CAD7227760.1"/>
    </source>
</evidence>
<gene>
    <name evidence="1" type="ORF">CTOB1V02_LOCUS5659</name>
</gene>
<dbReference type="InterPro" id="IPR032675">
    <property type="entry name" value="LRR_dom_sf"/>
</dbReference>
<dbReference type="OrthoDB" id="2151624at2759"/>